<keyword evidence="2" id="KW-1133">Transmembrane helix</keyword>
<feature type="region of interest" description="Disordered" evidence="1">
    <location>
        <begin position="35"/>
        <end position="134"/>
    </location>
</feature>
<feature type="region of interest" description="Disordered" evidence="1">
    <location>
        <begin position="586"/>
        <end position="630"/>
    </location>
</feature>
<dbReference type="InterPro" id="IPR033331">
    <property type="entry name" value="TMEM127"/>
</dbReference>
<dbReference type="InterPro" id="IPR046795">
    <property type="entry name" value="TMEM127_TM"/>
</dbReference>
<feature type="compositionally biased region" description="Low complexity" evidence="1">
    <location>
        <begin position="48"/>
        <end position="69"/>
    </location>
</feature>
<name>A0A922I5F6_DERFA</name>
<feature type="compositionally biased region" description="Low complexity" evidence="1">
    <location>
        <begin position="586"/>
        <end position="604"/>
    </location>
</feature>
<feature type="transmembrane region" description="Helical" evidence="2">
    <location>
        <begin position="187"/>
        <end position="205"/>
    </location>
</feature>
<protein>
    <recommendedName>
        <fullName evidence="3">Transmembrane protein 127 transmembrane region domain-containing protein</fullName>
    </recommendedName>
</protein>
<dbReference type="GO" id="GO:0016020">
    <property type="term" value="C:membrane"/>
    <property type="evidence" value="ECO:0007669"/>
    <property type="project" value="TreeGrafter"/>
</dbReference>
<keyword evidence="2" id="KW-0812">Transmembrane</keyword>
<keyword evidence="5" id="KW-1185">Reference proteome</keyword>
<evidence type="ECO:0000313" key="4">
    <source>
        <dbReference type="EMBL" id="KAH9522877.1"/>
    </source>
</evidence>
<reference evidence="4" key="2">
    <citation type="journal article" date="2022" name="Res Sq">
        <title>Comparative Genomics Reveals Insights into the Divergent Evolution of Astigmatic Mites and Household Pest Adaptations.</title>
        <authorList>
            <person name="Xiong Q."/>
            <person name="Wan A.T.-Y."/>
            <person name="Liu X.-Y."/>
            <person name="Fung C.S.-H."/>
            <person name="Xiao X."/>
            <person name="Malainual N."/>
            <person name="Hou J."/>
            <person name="Wang L."/>
            <person name="Wang M."/>
            <person name="Yang K."/>
            <person name="Cui Y."/>
            <person name="Leung E."/>
            <person name="Nong W."/>
            <person name="Shin S.-K."/>
            <person name="Au S."/>
            <person name="Jeong K.Y."/>
            <person name="Chew F.T."/>
            <person name="Hui J."/>
            <person name="Leung T.F."/>
            <person name="Tungtrongchitr A."/>
            <person name="Zhong N."/>
            <person name="Liu Z."/>
            <person name="Tsui S."/>
        </authorList>
    </citation>
    <scope>NUCLEOTIDE SEQUENCE</scope>
    <source>
        <strain evidence="4">Derf</strain>
        <tissue evidence="4">Whole organism</tissue>
    </source>
</reference>
<evidence type="ECO:0000313" key="5">
    <source>
        <dbReference type="Proteomes" id="UP000790347"/>
    </source>
</evidence>
<dbReference type="GO" id="GO:0032007">
    <property type="term" value="P:negative regulation of TOR signaling"/>
    <property type="evidence" value="ECO:0007669"/>
    <property type="project" value="InterPro"/>
</dbReference>
<feature type="transmembrane region" description="Helical" evidence="2">
    <location>
        <begin position="465"/>
        <end position="486"/>
    </location>
</feature>
<dbReference type="Proteomes" id="UP000790347">
    <property type="component" value="Unassembled WGS sequence"/>
</dbReference>
<feature type="domain" description="Transmembrane protein 127 transmembrane region" evidence="3">
    <location>
        <begin position="457"/>
        <end position="485"/>
    </location>
</feature>
<organism evidence="4 5">
    <name type="scientific">Dermatophagoides farinae</name>
    <name type="common">American house dust mite</name>
    <dbReference type="NCBI Taxonomy" id="6954"/>
    <lineage>
        <taxon>Eukaryota</taxon>
        <taxon>Metazoa</taxon>
        <taxon>Ecdysozoa</taxon>
        <taxon>Arthropoda</taxon>
        <taxon>Chelicerata</taxon>
        <taxon>Arachnida</taxon>
        <taxon>Acari</taxon>
        <taxon>Acariformes</taxon>
        <taxon>Sarcoptiformes</taxon>
        <taxon>Astigmata</taxon>
        <taxon>Psoroptidia</taxon>
        <taxon>Analgoidea</taxon>
        <taxon>Pyroglyphidae</taxon>
        <taxon>Dermatophagoidinae</taxon>
        <taxon>Dermatophagoides</taxon>
    </lineage>
</organism>
<dbReference type="AlphaFoldDB" id="A0A922I5F6"/>
<evidence type="ECO:0000259" key="3">
    <source>
        <dbReference type="Pfam" id="PF20517"/>
    </source>
</evidence>
<reference evidence="4" key="1">
    <citation type="submission" date="2013-05" db="EMBL/GenBank/DDBJ databases">
        <authorList>
            <person name="Yim A.K.Y."/>
            <person name="Chan T.F."/>
            <person name="Ji K.M."/>
            <person name="Liu X.Y."/>
            <person name="Zhou J.W."/>
            <person name="Li R.Q."/>
            <person name="Yang K.Y."/>
            <person name="Li J."/>
            <person name="Li M."/>
            <person name="Law P.T.W."/>
            <person name="Wu Y.L."/>
            <person name="Cai Z.L."/>
            <person name="Qin H."/>
            <person name="Bao Y."/>
            <person name="Leung R.K.K."/>
            <person name="Ng P.K.S."/>
            <person name="Zou J."/>
            <person name="Zhong X.J."/>
            <person name="Ran P.X."/>
            <person name="Zhong N.S."/>
            <person name="Liu Z.G."/>
            <person name="Tsui S.K.W."/>
        </authorList>
    </citation>
    <scope>NUCLEOTIDE SEQUENCE</scope>
    <source>
        <strain evidence="4">Derf</strain>
        <tissue evidence="4">Whole organism</tissue>
    </source>
</reference>
<dbReference type="PANTHER" id="PTHR28358:SF1">
    <property type="entry name" value="TRANSMEMBRANE PROTEIN 127"/>
    <property type="match status" value="1"/>
</dbReference>
<evidence type="ECO:0000256" key="2">
    <source>
        <dbReference type="SAM" id="Phobius"/>
    </source>
</evidence>
<feature type="compositionally biased region" description="Low complexity" evidence="1">
    <location>
        <begin position="96"/>
        <end position="108"/>
    </location>
</feature>
<dbReference type="Pfam" id="PF20517">
    <property type="entry name" value="TMEM127"/>
    <property type="match status" value="2"/>
</dbReference>
<feature type="compositionally biased region" description="Polar residues" evidence="1">
    <location>
        <begin position="70"/>
        <end position="95"/>
    </location>
</feature>
<feature type="transmembrane region" description="Helical" evidence="2">
    <location>
        <begin position="366"/>
        <end position="390"/>
    </location>
</feature>
<gene>
    <name evidence="4" type="ORF">DERF_006429</name>
</gene>
<dbReference type="EMBL" id="ASGP02000002">
    <property type="protein sequence ID" value="KAH9522877.1"/>
    <property type="molecule type" value="Genomic_DNA"/>
</dbReference>
<sequence>MPEIRPEFTRFYHDLATRFHSGINNIRSFGQQITTRFHNNDSGGSAIDDNSIENNDNNNNNNNDGSSTNQPPSNSMNPFLDSSTNNNDPLNPSNVTSCSTNRSSNTNRSNRRSSSRHHHHHHHRHHSQTSSCRDREYHRQAYHPYLFSSNNHHHHLNSSPNNVSIIHRNGLITLRSLDDYHYKDRNVLAAILSIIVIAILATALVQPKWFSIYNDLCVPTTTPQQQQQQQQQRYFTKSDNSVDKVNTINNNPLASSSTIFNLQLSPKHHYTQYRPQYYHHNNGPFHSSYSTSYQLTPVTIYGLTPDFKTCANAQILALKRTIIGLCFLAIMCTLVQFFMDTMGTSSHHNRGAGAGKWWLNSMRQYAVGNILCVIFCVLIIGLCYFISLLYERVQLQQLFETKTPISPQQQQPNAVWIKSRMISRATLFAATTTTANGGGGGGGGGSIVQPLDYLTIHQIEVKFELSYYLITLAGFLSILASAANLFRRPRQIFIERIGGFNDGCSYNGRYHHHHHNRSLMARRLRSTSNGNHYHNNGDENSLLNSDVLLNNSLESSSSNTTPTSSSSPYDLFTNWTLYCTNSNNNNNHSTSTNGHHSSSIIMPPSTLPPPPSSIIPHSSASCPPPPPYSP</sequence>
<feature type="transmembrane region" description="Helical" evidence="2">
    <location>
        <begin position="322"/>
        <end position="339"/>
    </location>
</feature>
<comment type="caution">
    <text evidence="4">The sequence shown here is derived from an EMBL/GenBank/DDBJ whole genome shotgun (WGS) entry which is preliminary data.</text>
</comment>
<proteinExistence type="predicted"/>
<feature type="compositionally biased region" description="Basic residues" evidence="1">
    <location>
        <begin position="109"/>
        <end position="127"/>
    </location>
</feature>
<dbReference type="PANTHER" id="PTHR28358">
    <property type="entry name" value="TRANSMEMBRANE PROTEIN 127"/>
    <property type="match status" value="1"/>
</dbReference>
<accession>A0A922I5F6</accession>
<feature type="domain" description="Transmembrane protein 127 transmembrane region" evidence="3">
    <location>
        <begin position="310"/>
        <end position="396"/>
    </location>
</feature>
<dbReference type="GO" id="GO:0008285">
    <property type="term" value="P:negative regulation of cell population proliferation"/>
    <property type="evidence" value="ECO:0007669"/>
    <property type="project" value="InterPro"/>
</dbReference>
<evidence type="ECO:0000256" key="1">
    <source>
        <dbReference type="SAM" id="MobiDB-lite"/>
    </source>
</evidence>
<keyword evidence="2" id="KW-0472">Membrane</keyword>